<gene>
    <name evidence="2" type="ORF">CLV63_111136</name>
</gene>
<proteinExistence type="predicted"/>
<dbReference type="PIRSF" id="PIRSF014899">
    <property type="entry name" value="UCP014899"/>
    <property type="match status" value="1"/>
</dbReference>
<evidence type="ECO:0000259" key="1">
    <source>
        <dbReference type="Pfam" id="PF10021"/>
    </source>
</evidence>
<keyword evidence="3" id="KW-1185">Reference proteome</keyword>
<dbReference type="RefSeq" id="WP_245928857.1">
    <property type="nucleotide sequence ID" value="NZ_PYGA01000011.1"/>
</dbReference>
<dbReference type="InterPro" id="IPR012664">
    <property type="entry name" value="CHP02452"/>
</dbReference>
<reference evidence="2 3" key="1">
    <citation type="submission" date="2018-03" db="EMBL/GenBank/DDBJ databases">
        <title>Genomic Encyclopedia of Archaeal and Bacterial Type Strains, Phase II (KMG-II): from individual species to whole genera.</title>
        <authorList>
            <person name="Goeker M."/>
        </authorList>
    </citation>
    <scope>NUCLEOTIDE SEQUENCE [LARGE SCALE GENOMIC DNA]</scope>
    <source>
        <strain evidence="2 3">DSM 45312</strain>
    </source>
</reference>
<dbReference type="PANTHER" id="PTHR35596">
    <property type="entry name" value="DUF2263 DOMAIN-CONTAINING PROTEIN"/>
    <property type="match status" value="1"/>
</dbReference>
<dbReference type="Proteomes" id="UP000240542">
    <property type="component" value="Unassembled WGS sequence"/>
</dbReference>
<comment type="caution">
    <text evidence="2">The sequence shown here is derived from an EMBL/GenBank/DDBJ whole genome shotgun (WGS) entry which is preliminary data.</text>
</comment>
<name>A0A2P8DH52_9ACTN</name>
<evidence type="ECO:0000313" key="3">
    <source>
        <dbReference type="Proteomes" id="UP000240542"/>
    </source>
</evidence>
<dbReference type="Gene3D" id="3.40.220.10">
    <property type="entry name" value="Leucine Aminopeptidase, subunit E, domain 1"/>
    <property type="match status" value="1"/>
</dbReference>
<protein>
    <submittedName>
        <fullName evidence="2">Uncharacterized protein (TIGR02452 family)</fullName>
    </submittedName>
</protein>
<dbReference type="AlphaFoldDB" id="A0A2P8DH52"/>
<dbReference type="InterPro" id="IPR043472">
    <property type="entry name" value="Macro_dom-like"/>
</dbReference>
<dbReference type="Pfam" id="PF10021">
    <property type="entry name" value="PARG_cat_microb"/>
    <property type="match status" value="1"/>
</dbReference>
<dbReference type="InterPro" id="IPR019261">
    <property type="entry name" value="PARG_cat_microbial"/>
</dbReference>
<dbReference type="EMBL" id="PYGA01000011">
    <property type="protein sequence ID" value="PSK96541.1"/>
    <property type="molecule type" value="Genomic_DNA"/>
</dbReference>
<organism evidence="2 3">
    <name type="scientific">Murinocardiopsis flavida</name>
    <dbReference type="NCBI Taxonomy" id="645275"/>
    <lineage>
        <taxon>Bacteria</taxon>
        <taxon>Bacillati</taxon>
        <taxon>Actinomycetota</taxon>
        <taxon>Actinomycetes</taxon>
        <taxon>Streptosporangiales</taxon>
        <taxon>Nocardiopsidaceae</taxon>
        <taxon>Murinocardiopsis</taxon>
    </lineage>
</organism>
<sequence length="281" mass="29864">MSTMLRARWRETNAAVQRGYYTYDGREVALNPSLGPMRRGTLLYRPEDIAALPDPGPAAGPAAAAAAEKGTAVEVTTESTLAAARRLAVSGGVAALNFASARNPGGGVVNGARAQEESLARSSALYESLIRCPAFYEHHRAERDLRYSDRIIYSPGVPVFRDDNGAWLPEPYLVDFLTAAAPNRRMIERNTPHLADGVLPALRQRARGVLAVAAANGCTRLVLGAWGCGVFGNVPAEVAEVFRAHLAAEFAGAFAQVVFAVLDRPDGPTVAAFRDAFETGG</sequence>
<feature type="domain" description="Microbial-type PARG catalytic" evidence="1">
    <location>
        <begin position="11"/>
        <end position="162"/>
    </location>
</feature>
<dbReference type="SUPFAM" id="SSF52949">
    <property type="entry name" value="Macro domain-like"/>
    <property type="match status" value="1"/>
</dbReference>
<evidence type="ECO:0000313" key="2">
    <source>
        <dbReference type="EMBL" id="PSK96541.1"/>
    </source>
</evidence>
<accession>A0A2P8DH52</accession>
<dbReference type="PANTHER" id="PTHR35596:SF1">
    <property type="entry name" value="MICROBIAL-TYPE PARG CATALYTIC DOMAIN-CONTAINING PROTEIN"/>
    <property type="match status" value="1"/>
</dbReference>
<dbReference type="NCBIfam" id="TIGR02452">
    <property type="entry name" value="TIGR02452 family protein"/>
    <property type="match status" value="1"/>
</dbReference>